<dbReference type="Gene3D" id="3.30.70.1710">
    <property type="match status" value="2"/>
</dbReference>
<dbReference type="PROSITE" id="PS51930">
    <property type="entry name" value="BMC_2"/>
    <property type="match status" value="2"/>
</dbReference>
<dbReference type="Proteomes" id="UP000249081">
    <property type="component" value="Unassembled WGS sequence"/>
</dbReference>
<protein>
    <submittedName>
        <fullName evidence="7">Carbon dioxide concentrating mechanism/carboxysome shell protein</fullName>
    </submittedName>
</protein>
<dbReference type="InterPro" id="IPR050575">
    <property type="entry name" value="BMC_shell"/>
</dbReference>
<evidence type="ECO:0000259" key="6">
    <source>
        <dbReference type="PROSITE" id="PS51930"/>
    </source>
</evidence>
<dbReference type="CDD" id="cd07057">
    <property type="entry name" value="BMC_CcmK"/>
    <property type="match status" value="1"/>
</dbReference>
<dbReference type="InterPro" id="IPR020808">
    <property type="entry name" value="Bact_microcomp_CS"/>
</dbReference>
<gene>
    <name evidence="7" type="ORF">DCF17_13180</name>
</gene>
<comment type="similarity">
    <text evidence="3">Belongs to the bacterial microcompartments protein family. CsoS1 subfamily.</text>
</comment>
<dbReference type="Pfam" id="PF00936">
    <property type="entry name" value="BMC"/>
    <property type="match status" value="2"/>
</dbReference>
<dbReference type="InterPro" id="IPR037233">
    <property type="entry name" value="CcmK-like_sf"/>
</dbReference>
<keyword evidence="4" id="KW-1283">Bacterial microcompartment</keyword>
<accession>A0A2W4W4W7</accession>
<dbReference type="InterPro" id="IPR000249">
    <property type="entry name" value="BMC_dom"/>
</dbReference>
<comment type="caution">
    <text evidence="7">The sequence shown here is derived from an EMBL/GenBank/DDBJ whole genome shotgun (WGS) entry which is preliminary data.</text>
</comment>
<dbReference type="PROSITE" id="PS01139">
    <property type="entry name" value="BMC_1"/>
    <property type="match status" value="1"/>
</dbReference>
<feature type="region of interest" description="Disordered" evidence="5">
    <location>
        <begin position="1"/>
        <end position="38"/>
    </location>
</feature>
<proteinExistence type="inferred from homology"/>
<dbReference type="GO" id="GO:0031470">
    <property type="term" value="C:carboxysome"/>
    <property type="evidence" value="ECO:0007669"/>
    <property type="project" value="UniProtKB-SubCell"/>
</dbReference>
<evidence type="ECO:0000256" key="3">
    <source>
        <dbReference type="ARBA" id="ARBA00023780"/>
    </source>
</evidence>
<evidence type="ECO:0000256" key="1">
    <source>
        <dbReference type="ARBA" id="ARBA00023300"/>
    </source>
</evidence>
<dbReference type="PANTHER" id="PTHR33941">
    <property type="entry name" value="PROPANEDIOL UTILIZATION PROTEIN PDUA"/>
    <property type="match status" value="1"/>
</dbReference>
<dbReference type="SMART" id="SM00877">
    <property type="entry name" value="BMC"/>
    <property type="match status" value="2"/>
</dbReference>
<name>A0A2W4W4W7_9CYAN</name>
<reference evidence="8" key="1">
    <citation type="submission" date="2018-04" db="EMBL/GenBank/DDBJ databases">
        <authorList>
            <person name="Cornet L."/>
        </authorList>
    </citation>
    <scope>NUCLEOTIDE SEQUENCE [LARGE SCALE GENOMIC DNA]</scope>
</reference>
<reference evidence="7 8" key="2">
    <citation type="submission" date="2018-06" db="EMBL/GenBank/DDBJ databases">
        <title>Metagenomic assembly of (sub)arctic Cyanobacteria and their associated microbiome from non-axenic cultures.</title>
        <authorList>
            <person name="Baurain D."/>
        </authorList>
    </citation>
    <scope>NUCLEOTIDE SEQUENCE [LARGE SCALE GENOMIC DNA]</scope>
    <source>
        <strain evidence="7">ULC041bin1</strain>
    </source>
</reference>
<feature type="domain" description="BMC" evidence="6">
    <location>
        <begin position="151"/>
        <end position="235"/>
    </location>
</feature>
<feature type="domain" description="BMC" evidence="6">
    <location>
        <begin position="47"/>
        <end position="131"/>
    </location>
</feature>
<evidence type="ECO:0000256" key="2">
    <source>
        <dbReference type="ARBA" id="ARBA00023587"/>
    </source>
</evidence>
<organism evidence="7 8">
    <name type="scientific">Shackletoniella antarctica</name>
    <dbReference type="NCBI Taxonomy" id="268115"/>
    <lineage>
        <taxon>Bacteria</taxon>
        <taxon>Bacillati</taxon>
        <taxon>Cyanobacteriota</taxon>
        <taxon>Cyanophyceae</taxon>
        <taxon>Oculatellales</taxon>
        <taxon>Oculatellaceae</taxon>
        <taxon>Shackletoniella</taxon>
    </lineage>
</organism>
<dbReference type="PANTHER" id="PTHR33941:SF11">
    <property type="entry name" value="BACTERIAL MICROCOMPARTMENT SHELL PROTEIN PDUJ"/>
    <property type="match status" value="1"/>
</dbReference>
<evidence type="ECO:0000256" key="5">
    <source>
        <dbReference type="SAM" id="MobiDB-lite"/>
    </source>
</evidence>
<evidence type="ECO:0000256" key="4">
    <source>
        <dbReference type="ARBA" id="ARBA00024446"/>
    </source>
</evidence>
<dbReference type="AlphaFoldDB" id="A0A2W4W4W7"/>
<keyword evidence="1" id="KW-0120">Carbon dioxide fixation</keyword>
<dbReference type="EMBL" id="QBMN01000087">
    <property type="protein sequence ID" value="PZO39512.1"/>
    <property type="molecule type" value="Genomic_DNA"/>
</dbReference>
<dbReference type="InterPro" id="IPR044872">
    <property type="entry name" value="CcmK/CsoS1_BMC"/>
</dbReference>
<dbReference type="SUPFAM" id="SSF143414">
    <property type="entry name" value="CcmK-like"/>
    <property type="match status" value="2"/>
</dbReference>
<evidence type="ECO:0000313" key="8">
    <source>
        <dbReference type="Proteomes" id="UP000249081"/>
    </source>
</evidence>
<sequence>MQPDGQLASPLELKPGAPKRLNLATPAPGPTPGPTEAQRRDKYRGAALGLVSTESFPAVVGTADAMLKAADVLLVGYEKTGGGHCTAIVRGGIADVRMAVEAGVATAQEFGQFVSSTLIPRPLPNLEAVLPICARWDELRREGGGKLGSQAIGLLETRGFPAMVGAADAMTKSADVQLMSHEAIGEGLCTILIRGSLPNVAIAIEAGMHEAERIGELHAVMVIPRPLDDLVDSLPVMEMEQEQLQPLRMPLNLEVKQEAAQAEPVLVEAAAETAEPIGLELTVEERELADEEL</sequence>
<evidence type="ECO:0000313" key="7">
    <source>
        <dbReference type="EMBL" id="PZO39512.1"/>
    </source>
</evidence>
<comment type="subcellular location">
    <subcellularLocation>
        <location evidence="2">Carboxysome</location>
    </subcellularLocation>
</comment>
<dbReference type="GO" id="GO:0015977">
    <property type="term" value="P:carbon fixation"/>
    <property type="evidence" value="ECO:0007669"/>
    <property type="project" value="UniProtKB-KW"/>
</dbReference>